<organism evidence="2 3">
    <name type="scientific">Microbulbifer okhotskensis</name>
    <dbReference type="NCBI Taxonomy" id="2926617"/>
    <lineage>
        <taxon>Bacteria</taxon>
        <taxon>Pseudomonadati</taxon>
        <taxon>Pseudomonadota</taxon>
        <taxon>Gammaproteobacteria</taxon>
        <taxon>Cellvibrionales</taxon>
        <taxon>Microbulbiferaceae</taxon>
        <taxon>Microbulbifer</taxon>
    </lineage>
</organism>
<keyword evidence="1" id="KW-0472">Membrane</keyword>
<evidence type="ECO:0000313" key="2">
    <source>
        <dbReference type="EMBL" id="MCO1334154.1"/>
    </source>
</evidence>
<gene>
    <name evidence="2" type="ORF">MO867_07330</name>
</gene>
<feature type="transmembrane region" description="Helical" evidence="1">
    <location>
        <begin position="43"/>
        <end position="60"/>
    </location>
</feature>
<evidence type="ECO:0000256" key="1">
    <source>
        <dbReference type="SAM" id="Phobius"/>
    </source>
</evidence>
<sequence length="280" mass="29453">MRAVAEFIMRGRVRAVVLTMVGIPLISPAILALVSLRRGGSDGLMVLAWALLPIVVMGMSGHVSPLVTGISASHFAAVFCGAMALRSSHSWVVGLVTVTAASAVGILLTSLFGGGLLQGFLQAVENAAAQPAAVPMDELEQIFSGELQITGYLSLISAMSATLALVLGRYWQAVLYNPGGFRQEFQQLRLPLWLAAASMLLWVVSLVTPGYAFWGAVVAFPLVVAGIALIHWLVASRGWGVGPLVAMYLMLVIGGLPLAGFLCGLALVDSWIDIRGRSAK</sequence>
<feature type="transmembrane region" description="Helical" evidence="1">
    <location>
        <begin position="66"/>
        <end position="85"/>
    </location>
</feature>
<evidence type="ECO:0000313" key="3">
    <source>
        <dbReference type="Proteomes" id="UP001139028"/>
    </source>
</evidence>
<feature type="transmembrane region" description="Helical" evidence="1">
    <location>
        <begin position="246"/>
        <end position="268"/>
    </location>
</feature>
<feature type="transmembrane region" description="Helical" evidence="1">
    <location>
        <begin position="149"/>
        <end position="167"/>
    </location>
</feature>
<feature type="transmembrane region" description="Helical" evidence="1">
    <location>
        <begin position="15"/>
        <end position="36"/>
    </location>
</feature>
<proteinExistence type="predicted"/>
<dbReference type="EMBL" id="JALBWM010000021">
    <property type="protein sequence ID" value="MCO1334154.1"/>
    <property type="molecule type" value="Genomic_DNA"/>
</dbReference>
<accession>A0A9X2J5A1</accession>
<evidence type="ECO:0008006" key="4">
    <source>
        <dbReference type="Google" id="ProtNLM"/>
    </source>
</evidence>
<feature type="transmembrane region" description="Helical" evidence="1">
    <location>
        <begin position="188"/>
        <end position="205"/>
    </location>
</feature>
<feature type="transmembrane region" description="Helical" evidence="1">
    <location>
        <begin position="92"/>
        <end position="112"/>
    </location>
</feature>
<protein>
    <recommendedName>
        <fullName evidence="4">DUF2232 domain-containing protein</fullName>
    </recommendedName>
</protein>
<dbReference type="Proteomes" id="UP001139028">
    <property type="component" value="Unassembled WGS sequence"/>
</dbReference>
<keyword evidence="3" id="KW-1185">Reference proteome</keyword>
<dbReference type="RefSeq" id="WP_252465659.1">
    <property type="nucleotide sequence ID" value="NZ_JALBWM010000021.1"/>
</dbReference>
<keyword evidence="1" id="KW-0812">Transmembrane</keyword>
<comment type="caution">
    <text evidence="2">The sequence shown here is derived from an EMBL/GenBank/DDBJ whole genome shotgun (WGS) entry which is preliminary data.</text>
</comment>
<keyword evidence="1" id="KW-1133">Transmembrane helix</keyword>
<feature type="transmembrane region" description="Helical" evidence="1">
    <location>
        <begin position="211"/>
        <end position="234"/>
    </location>
</feature>
<reference evidence="2" key="1">
    <citation type="journal article" date="2022" name="Arch. Microbiol.">
        <title>Microbulbifer okhotskensis sp. nov., isolated from a deep bottom sediment of the Okhotsk Sea.</title>
        <authorList>
            <person name="Romanenko L."/>
            <person name="Kurilenko V."/>
            <person name="Otstavnykh N."/>
            <person name="Velansky P."/>
            <person name="Isaeva M."/>
            <person name="Mikhailov V."/>
        </authorList>
    </citation>
    <scope>NUCLEOTIDE SEQUENCE</scope>
    <source>
        <strain evidence="2">OS29</strain>
    </source>
</reference>
<name>A0A9X2J5A1_9GAMM</name>
<dbReference type="AlphaFoldDB" id="A0A9X2J5A1"/>